<reference evidence="1 2" key="1">
    <citation type="submission" date="2017-10" db="EMBL/GenBank/DDBJ databases">
        <title>Extensive intraspecific genome diversity in a model arbuscular mycorrhizal fungus.</title>
        <authorList>
            <person name="Chen E.C.H."/>
            <person name="Morin E."/>
            <person name="Baudet D."/>
            <person name="Noel J."/>
            <person name="Ndikumana S."/>
            <person name="Charron P."/>
            <person name="St-Onge C."/>
            <person name="Giorgi J."/>
            <person name="Grigoriev I.V."/>
            <person name="Roux C."/>
            <person name="Martin F.M."/>
            <person name="Corradi N."/>
        </authorList>
    </citation>
    <scope>NUCLEOTIDE SEQUENCE [LARGE SCALE GENOMIC DNA]</scope>
    <source>
        <strain evidence="1 2">A1</strain>
    </source>
</reference>
<reference evidence="1 2" key="2">
    <citation type="submission" date="2017-10" db="EMBL/GenBank/DDBJ databases">
        <title>Genome analyses suggest a sexual origin of heterokaryosis in a supposedly ancient asexual fungus.</title>
        <authorList>
            <person name="Corradi N."/>
            <person name="Sedzielewska K."/>
            <person name="Noel J."/>
            <person name="Charron P."/>
            <person name="Farinelli L."/>
            <person name="Marton T."/>
            <person name="Kruger M."/>
            <person name="Pelin A."/>
            <person name="Brachmann A."/>
            <person name="Corradi N."/>
        </authorList>
    </citation>
    <scope>NUCLEOTIDE SEQUENCE [LARGE SCALE GENOMIC DNA]</scope>
    <source>
        <strain evidence="1 2">A1</strain>
    </source>
</reference>
<dbReference type="VEuPathDB" id="FungiDB:RhiirA1_455707"/>
<dbReference type="Proteomes" id="UP000232688">
    <property type="component" value="Unassembled WGS sequence"/>
</dbReference>
<dbReference type="AlphaFoldDB" id="A0A2N0S2B7"/>
<evidence type="ECO:0000313" key="1">
    <source>
        <dbReference type="EMBL" id="PKC69677.1"/>
    </source>
</evidence>
<dbReference type="EMBL" id="LLXH01000265">
    <property type="protein sequence ID" value="PKC69677.1"/>
    <property type="molecule type" value="Genomic_DNA"/>
</dbReference>
<comment type="caution">
    <text evidence="1">The sequence shown here is derived from an EMBL/GenBank/DDBJ whole genome shotgun (WGS) entry which is preliminary data.</text>
</comment>
<sequence>MFRWNFESFQLPRRYFEGSWFPEQHFKGFWLSSFCLSGWNSKVFGFLVSIYLDGILKISLQNSHFFFNFEGFQPSGRSRTPKYRAPIWPNLQEIGSDLTNPIESQLRFGQSYRKIGSNLDTRILQGNQLQFAILQENYLQFVETNGN</sequence>
<accession>A0A2N0S2B7</accession>
<evidence type="ECO:0000313" key="2">
    <source>
        <dbReference type="Proteomes" id="UP000232688"/>
    </source>
</evidence>
<gene>
    <name evidence="1" type="ORF">RhiirA1_455707</name>
</gene>
<proteinExistence type="predicted"/>
<organism evidence="1 2">
    <name type="scientific">Rhizophagus irregularis</name>
    <dbReference type="NCBI Taxonomy" id="588596"/>
    <lineage>
        <taxon>Eukaryota</taxon>
        <taxon>Fungi</taxon>
        <taxon>Fungi incertae sedis</taxon>
        <taxon>Mucoromycota</taxon>
        <taxon>Glomeromycotina</taxon>
        <taxon>Glomeromycetes</taxon>
        <taxon>Glomerales</taxon>
        <taxon>Glomeraceae</taxon>
        <taxon>Rhizophagus</taxon>
    </lineage>
</organism>
<name>A0A2N0S2B7_9GLOM</name>
<protein>
    <submittedName>
        <fullName evidence="1">Uncharacterized protein</fullName>
    </submittedName>
</protein>